<feature type="compositionally biased region" description="Basic and acidic residues" evidence="12">
    <location>
        <begin position="54"/>
        <end position="65"/>
    </location>
</feature>
<dbReference type="OrthoDB" id="194468at2759"/>
<organism evidence="14 15">
    <name type="scientific">Metarhizium rileyi (strain RCEF 4871)</name>
    <name type="common">Nomuraea rileyi</name>
    <dbReference type="NCBI Taxonomy" id="1649241"/>
    <lineage>
        <taxon>Eukaryota</taxon>
        <taxon>Fungi</taxon>
        <taxon>Dikarya</taxon>
        <taxon>Ascomycota</taxon>
        <taxon>Pezizomycotina</taxon>
        <taxon>Sordariomycetes</taxon>
        <taxon>Hypocreomycetidae</taxon>
        <taxon>Hypocreales</taxon>
        <taxon>Clavicipitaceae</taxon>
        <taxon>Metarhizium</taxon>
    </lineage>
</organism>
<dbReference type="Gene3D" id="2.30.40.10">
    <property type="entry name" value="Urease, subunit C, domain 1"/>
    <property type="match status" value="1"/>
</dbReference>
<dbReference type="InterPro" id="IPR006680">
    <property type="entry name" value="Amidohydro-rel"/>
</dbReference>
<gene>
    <name evidence="14" type="ORF">NOR_07947</name>
</gene>
<dbReference type="Pfam" id="PF01979">
    <property type="entry name" value="Amidohydro_1"/>
    <property type="match status" value="1"/>
</dbReference>
<dbReference type="GO" id="GO:0008270">
    <property type="term" value="F:zinc ion binding"/>
    <property type="evidence" value="ECO:0007669"/>
    <property type="project" value="TreeGrafter"/>
</dbReference>
<dbReference type="OMA" id="HGVHLCD"/>
<evidence type="ECO:0000256" key="4">
    <source>
        <dbReference type="ARBA" id="ARBA00012781"/>
    </source>
</evidence>
<feature type="domain" description="Amidohydrolase-related" evidence="13">
    <location>
        <begin position="144"/>
        <end position="523"/>
    </location>
</feature>
<comment type="cofactor">
    <cofactor evidence="1">
        <name>Zn(2+)</name>
        <dbReference type="ChEBI" id="CHEBI:29105"/>
    </cofactor>
</comment>
<keyword evidence="6" id="KW-0378">Hydrolase</keyword>
<keyword evidence="15" id="KW-1185">Reference proteome</keyword>
<reference evidence="14 15" key="1">
    <citation type="journal article" date="2016" name="Genome Biol. Evol.">
        <title>Divergent and convergent evolution of fungal pathogenicity.</title>
        <authorList>
            <person name="Shang Y."/>
            <person name="Xiao G."/>
            <person name="Zheng P."/>
            <person name="Cen K."/>
            <person name="Zhan S."/>
            <person name="Wang C."/>
        </authorList>
    </citation>
    <scope>NUCLEOTIDE SEQUENCE [LARGE SCALE GENOMIC DNA]</scope>
    <source>
        <strain evidence="14 15">RCEF 4871</strain>
    </source>
</reference>
<evidence type="ECO:0000256" key="10">
    <source>
        <dbReference type="ARBA" id="ARBA00069860"/>
    </source>
</evidence>
<comment type="catalytic activity">
    <reaction evidence="8">
        <text>guanine + H2O + H(+) = xanthine + NH4(+)</text>
        <dbReference type="Rhea" id="RHEA:14665"/>
        <dbReference type="ChEBI" id="CHEBI:15377"/>
        <dbReference type="ChEBI" id="CHEBI:15378"/>
        <dbReference type="ChEBI" id="CHEBI:16235"/>
        <dbReference type="ChEBI" id="CHEBI:17712"/>
        <dbReference type="ChEBI" id="CHEBI:28938"/>
        <dbReference type="EC" id="3.5.4.3"/>
    </reaction>
</comment>
<dbReference type="GO" id="GO:0008892">
    <property type="term" value="F:guanine deaminase activity"/>
    <property type="evidence" value="ECO:0007669"/>
    <property type="project" value="UniProtKB-EC"/>
</dbReference>
<dbReference type="SUPFAM" id="SSF51556">
    <property type="entry name" value="Metallo-dependent hydrolases"/>
    <property type="match status" value="1"/>
</dbReference>
<evidence type="ECO:0000256" key="3">
    <source>
        <dbReference type="ARBA" id="ARBA00006745"/>
    </source>
</evidence>
<comment type="function">
    <text evidence="9">Catalyzes the hydrolytic deamination of guanine, producing xanthine and ammonia.</text>
</comment>
<evidence type="ECO:0000256" key="2">
    <source>
        <dbReference type="ARBA" id="ARBA00004984"/>
    </source>
</evidence>
<dbReference type="PANTHER" id="PTHR11271">
    <property type="entry name" value="GUANINE DEAMINASE"/>
    <property type="match status" value="1"/>
</dbReference>
<evidence type="ECO:0000256" key="1">
    <source>
        <dbReference type="ARBA" id="ARBA00001947"/>
    </source>
</evidence>
<accession>A0A166X992</accession>
<comment type="similarity">
    <text evidence="3">Belongs to the metallo-dependent hydrolases superfamily. ATZ/TRZ family.</text>
</comment>
<dbReference type="PANTHER" id="PTHR11271:SF49">
    <property type="entry name" value="GUANINE DEAMINASE"/>
    <property type="match status" value="1"/>
</dbReference>
<dbReference type="InterPro" id="IPR032466">
    <property type="entry name" value="Metal_Hydrolase"/>
</dbReference>
<dbReference type="EC" id="3.5.4.3" evidence="4"/>
<evidence type="ECO:0000256" key="7">
    <source>
        <dbReference type="ARBA" id="ARBA00022833"/>
    </source>
</evidence>
<evidence type="ECO:0000259" key="13">
    <source>
        <dbReference type="Pfam" id="PF01979"/>
    </source>
</evidence>
<evidence type="ECO:0000256" key="8">
    <source>
        <dbReference type="ARBA" id="ARBA00051148"/>
    </source>
</evidence>
<comment type="pathway">
    <text evidence="2">Purine metabolism; guanine degradation; xanthine from guanine: step 1/1.</text>
</comment>
<feature type="region of interest" description="Disordered" evidence="12">
    <location>
        <begin position="15"/>
        <end position="65"/>
    </location>
</feature>
<evidence type="ECO:0000256" key="5">
    <source>
        <dbReference type="ARBA" id="ARBA00022723"/>
    </source>
</evidence>
<name>A0A166X992_METRR</name>
<sequence>MLNVTRLWCGGSNPTPAANFKTPAVPNHDLGRRPSNKILTPGSINAAAQCSSHEPTRQTEDPYDSKGRIKMATPDSRCGAFHGVIIHATSPSTVAILQDALLAVDATGRIASLDTDVPTDEAPSKLASLGLPPCSITYLRRGQFLMPGFVDTHHHAPQWQHRGQGQGLHILEWLDQIAFPNEARFSDAEHARKVYADVVDGMLRQGVTTASYFASKHGEATKILAETCLSRGQRALVGKCNMSRNAPDYYRDADGDESLDVTLDCINHIKRIDPHGKLVRHVLTPRFAICCEPKLLSGLGALARQHPGMPIQTHFNESEQEKKATLALFPDFTNEADLYQHFGLLNHRSILAHCTIMTDYETRRLAELGCGVAHCPTANMTVGGGFMAAPVKHFLRSGIKVGLGTDSGGGYSTSMLNAMRHSLVASFARDYLDARDGSAAVSLDDVFHMATLGGAQVVGADGDVGSFETGKELDALVVDVRRDVGGVNAPLEDGDSARTMLEKFVMTGDDRNIRSVFVRGRKVHGV</sequence>
<dbReference type="Proteomes" id="UP000243498">
    <property type="component" value="Unassembled WGS sequence"/>
</dbReference>
<dbReference type="InterPro" id="IPR011059">
    <property type="entry name" value="Metal-dep_hydrolase_composite"/>
</dbReference>
<keyword evidence="5" id="KW-0479">Metal-binding</keyword>
<dbReference type="InterPro" id="IPR051607">
    <property type="entry name" value="Metallo-dep_hydrolases"/>
</dbReference>
<comment type="caution">
    <text evidence="14">The sequence shown here is derived from an EMBL/GenBank/DDBJ whole genome shotgun (WGS) entry which is preliminary data.</text>
</comment>
<evidence type="ECO:0000256" key="12">
    <source>
        <dbReference type="SAM" id="MobiDB-lite"/>
    </source>
</evidence>
<dbReference type="UniPathway" id="UPA00603">
    <property type="reaction ID" value="UER00660"/>
</dbReference>
<evidence type="ECO:0000256" key="9">
    <source>
        <dbReference type="ARBA" id="ARBA00056079"/>
    </source>
</evidence>
<dbReference type="STRING" id="1081105.A0A166X992"/>
<dbReference type="GO" id="GO:0005829">
    <property type="term" value="C:cytosol"/>
    <property type="evidence" value="ECO:0007669"/>
    <property type="project" value="TreeGrafter"/>
</dbReference>
<dbReference type="AlphaFoldDB" id="A0A166X992"/>
<evidence type="ECO:0000256" key="11">
    <source>
        <dbReference type="ARBA" id="ARBA00083147"/>
    </source>
</evidence>
<dbReference type="Gene3D" id="3.20.20.140">
    <property type="entry name" value="Metal-dependent hydrolases"/>
    <property type="match status" value="1"/>
</dbReference>
<protein>
    <recommendedName>
        <fullName evidence="10">Probable guanine deaminase</fullName>
        <ecNumber evidence="4">3.5.4.3</ecNumber>
    </recommendedName>
    <alternativeName>
        <fullName evidence="11">Guanine aminohydrolase</fullName>
    </alternativeName>
</protein>
<proteinExistence type="inferred from homology"/>
<evidence type="ECO:0000313" key="14">
    <source>
        <dbReference type="EMBL" id="OAA35562.1"/>
    </source>
</evidence>
<evidence type="ECO:0000256" key="6">
    <source>
        <dbReference type="ARBA" id="ARBA00022801"/>
    </source>
</evidence>
<dbReference type="EMBL" id="AZHC01000041">
    <property type="protein sequence ID" value="OAA35562.1"/>
    <property type="molecule type" value="Genomic_DNA"/>
</dbReference>
<dbReference type="FunFam" id="3.20.20.140:FF:000022">
    <property type="entry name" value="Guanine deaminase"/>
    <property type="match status" value="1"/>
</dbReference>
<dbReference type="GO" id="GO:0006147">
    <property type="term" value="P:guanine catabolic process"/>
    <property type="evidence" value="ECO:0007669"/>
    <property type="project" value="UniProtKB-UniPathway"/>
</dbReference>
<evidence type="ECO:0000313" key="15">
    <source>
        <dbReference type="Proteomes" id="UP000243498"/>
    </source>
</evidence>
<keyword evidence="7" id="KW-0862">Zinc</keyword>
<feature type="compositionally biased region" description="Polar residues" evidence="12">
    <location>
        <begin position="42"/>
        <end position="53"/>
    </location>
</feature>